<dbReference type="InterPro" id="IPR021908">
    <property type="entry name" value="YfbK_C"/>
</dbReference>
<accession>A0A553IIR3</accession>
<name>A0A553IIR3_ACHLA</name>
<gene>
    <name evidence="2" type="ORF">FNV44_03380</name>
</gene>
<dbReference type="GeneID" id="41338630"/>
<dbReference type="Pfam" id="PF12450">
    <property type="entry name" value="vWF_A"/>
    <property type="match status" value="1"/>
</dbReference>
<organism evidence="2 3">
    <name type="scientific">Acholeplasma laidlawii</name>
    <dbReference type="NCBI Taxonomy" id="2148"/>
    <lineage>
        <taxon>Bacteria</taxon>
        <taxon>Bacillati</taxon>
        <taxon>Mycoplasmatota</taxon>
        <taxon>Mollicutes</taxon>
        <taxon>Acholeplasmatales</taxon>
        <taxon>Acholeplasmataceae</taxon>
        <taxon>Acholeplasma</taxon>
    </lineage>
</organism>
<dbReference type="RefSeq" id="WP_012242400.1">
    <property type="nucleotide sequence ID" value="NZ_JACAOE010000001.1"/>
</dbReference>
<feature type="domain" description="VWFA" evidence="1">
    <location>
        <begin position="146"/>
        <end position="320"/>
    </location>
</feature>
<proteinExistence type="predicted"/>
<dbReference type="OMA" id="SHYLHQF"/>
<dbReference type="PROSITE" id="PS51257">
    <property type="entry name" value="PROKAR_LIPOPROTEIN"/>
    <property type="match status" value="1"/>
</dbReference>
<dbReference type="InterPro" id="IPR022156">
    <property type="entry name" value="Uncharacterised_YfbK_N"/>
</dbReference>
<sequence>MKKIITIIFLSSLLVVLVACSGNYNGGYLQDENYNYIFNDDEHQEIIENPFIDVSVNNKSNISLSANTASYSFIRSQINSGRAVDRNAVRIEEMVNFFNYNYNQPETDKTFGFKSELIQTPWNNETHLLLIGLETKQVDLGDIPSNIVILLDVSGSMSATNKLSLAKKAMELLIEQMKPNDVISLVTYSSGEKVVFKGKSIDDMAYMTSQIRLLKASGSTAGKKGLDMAYKVAEEYFIEGGNNRIILATDGDFNVGISSTDMLIEYISEKRESGIYFSAYGFGYGNFKDEKLERVAKAGNGTYHYIDDIISARKAFVDNIDGVLYTVARDAKAQIVFDASAVLEYRLIGYENRQLTDDEFDDGTTDAGEIGTGLQVTAIYELKLNEGASDVGSLTIRYKNHDITDDTQLEEAFTVLNAINENPSVDAKFISSVVEFGLILMDSKYKVDADLGAVLERIETETYNLEDYYRNDFIDVLNTYKDMTTS</sequence>
<dbReference type="AlphaFoldDB" id="A0A553IIR3"/>
<evidence type="ECO:0000259" key="1">
    <source>
        <dbReference type="PROSITE" id="PS50234"/>
    </source>
</evidence>
<dbReference type="InterPro" id="IPR036465">
    <property type="entry name" value="vWFA_dom_sf"/>
</dbReference>
<evidence type="ECO:0000313" key="3">
    <source>
        <dbReference type="Proteomes" id="UP000315938"/>
    </source>
</evidence>
<dbReference type="InterPro" id="IPR002035">
    <property type="entry name" value="VWF_A"/>
</dbReference>
<reference evidence="2 3" key="1">
    <citation type="submission" date="2019-07" db="EMBL/GenBank/DDBJ databases">
        <title>Genome sequence of Acholeplasma laidlawii strain with increased resistance to erythromycin.</title>
        <authorList>
            <person name="Medvedeva E.S."/>
            <person name="Baranova N.B."/>
            <person name="Siniagina M.N."/>
            <person name="Mouzykantov A."/>
            <person name="Chernova O.A."/>
            <person name="Chernov V.M."/>
        </authorList>
    </citation>
    <scope>NUCLEOTIDE SEQUENCE [LARGE SCALE GENOMIC DNA]</scope>
    <source>
        <strain evidence="2 3">PG8REry</strain>
    </source>
</reference>
<dbReference type="SMART" id="SM00327">
    <property type="entry name" value="VWA"/>
    <property type="match status" value="1"/>
</dbReference>
<dbReference type="Pfam" id="PF13519">
    <property type="entry name" value="VWA_2"/>
    <property type="match status" value="1"/>
</dbReference>
<evidence type="ECO:0000313" key="2">
    <source>
        <dbReference type="EMBL" id="TRY00099.1"/>
    </source>
</evidence>
<comment type="caution">
    <text evidence="2">The sequence shown here is derived from an EMBL/GenBank/DDBJ whole genome shotgun (WGS) entry which is preliminary data.</text>
</comment>
<dbReference type="Pfam" id="PF12034">
    <property type="entry name" value="YfbK_C"/>
    <property type="match status" value="1"/>
</dbReference>
<dbReference type="SUPFAM" id="SSF53300">
    <property type="entry name" value="vWA-like"/>
    <property type="match status" value="1"/>
</dbReference>
<dbReference type="PANTHER" id="PTHR10579:SF43">
    <property type="entry name" value="ZINC FINGER (C3HC4-TYPE RING FINGER) FAMILY PROTEIN"/>
    <property type="match status" value="1"/>
</dbReference>
<dbReference type="InterPro" id="IPR051266">
    <property type="entry name" value="CLCR"/>
</dbReference>
<dbReference type="Gene3D" id="3.40.50.410">
    <property type="entry name" value="von Willebrand factor, type A domain"/>
    <property type="match status" value="1"/>
</dbReference>
<dbReference type="PROSITE" id="PS50234">
    <property type="entry name" value="VWFA"/>
    <property type="match status" value="1"/>
</dbReference>
<protein>
    <submittedName>
        <fullName evidence="2">DUF3520 domain-containing protein</fullName>
    </submittedName>
</protein>
<dbReference type="EMBL" id="VKID01000001">
    <property type="protein sequence ID" value="TRY00099.1"/>
    <property type="molecule type" value="Genomic_DNA"/>
</dbReference>
<dbReference type="Proteomes" id="UP000315938">
    <property type="component" value="Unassembled WGS sequence"/>
</dbReference>
<dbReference type="PANTHER" id="PTHR10579">
    <property type="entry name" value="CALCIUM-ACTIVATED CHLORIDE CHANNEL REGULATOR"/>
    <property type="match status" value="1"/>
</dbReference>